<accession>A0A4S4CXW1</accession>
<reference evidence="1 2" key="1">
    <citation type="journal article" date="2018" name="Proc. Natl. Acad. Sci. U.S.A.">
        <title>Draft genome sequence of Camellia sinensis var. sinensis provides insights into the evolution of the tea genome and tea quality.</title>
        <authorList>
            <person name="Wei C."/>
            <person name="Yang H."/>
            <person name="Wang S."/>
            <person name="Zhao J."/>
            <person name="Liu C."/>
            <person name="Gao L."/>
            <person name="Xia E."/>
            <person name="Lu Y."/>
            <person name="Tai Y."/>
            <person name="She G."/>
            <person name="Sun J."/>
            <person name="Cao H."/>
            <person name="Tong W."/>
            <person name="Gao Q."/>
            <person name="Li Y."/>
            <person name="Deng W."/>
            <person name="Jiang X."/>
            <person name="Wang W."/>
            <person name="Chen Q."/>
            <person name="Zhang S."/>
            <person name="Li H."/>
            <person name="Wu J."/>
            <person name="Wang P."/>
            <person name="Li P."/>
            <person name="Shi C."/>
            <person name="Zheng F."/>
            <person name="Jian J."/>
            <person name="Huang B."/>
            <person name="Shan D."/>
            <person name="Shi M."/>
            <person name="Fang C."/>
            <person name="Yue Y."/>
            <person name="Li F."/>
            <person name="Li D."/>
            <person name="Wei S."/>
            <person name="Han B."/>
            <person name="Jiang C."/>
            <person name="Yin Y."/>
            <person name="Xia T."/>
            <person name="Zhang Z."/>
            <person name="Bennetzen J.L."/>
            <person name="Zhao S."/>
            <person name="Wan X."/>
        </authorList>
    </citation>
    <scope>NUCLEOTIDE SEQUENCE [LARGE SCALE GENOMIC DNA]</scope>
    <source>
        <strain evidence="2">cv. Shuchazao</strain>
        <tissue evidence="1">Leaf</tissue>
    </source>
</reference>
<comment type="caution">
    <text evidence="1">The sequence shown here is derived from an EMBL/GenBank/DDBJ whole genome shotgun (WGS) entry which is preliminary data.</text>
</comment>
<keyword evidence="2" id="KW-1185">Reference proteome</keyword>
<proteinExistence type="predicted"/>
<dbReference type="Proteomes" id="UP000306102">
    <property type="component" value="Unassembled WGS sequence"/>
</dbReference>
<dbReference type="EMBL" id="SDRB02013640">
    <property type="protein sequence ID" value="THF94497.1"/>
    <property type="molecule type" value="Genomic_DNA"/>
</dbReference>
<evidence type="ECO:0000313" key="1">
    <source>
        <dbReference type="EMBL" id="THF94497.1"/>
    </source>
</evidence>
<evidence type="ECO:0000313" key="2">
    <source>
        <dbReference type="Proteomes" id="UP000306102"/>
    </source>
</evidence>
<organism evidence="1 2">
    <name type="scientific">Camellia sinensis var. sinensis</name>
    <name type="common">China tea</name>
    <dbReference type="NCBI Taxonomy" id="542762"/>
    <lineage>
        <taxon>Eukaryota</taxon>
        <taxon>Viridiplantae</taxon>
        <taxon>Streptophyta</taxon>
        <taxon>Embryophyta</taxon>
        <taxon>Tracheophyta</taxon>
        <taxon>Spermatophyta</taxon>
        <taxon>Magnoliopsida</taxon>
        <taxon>eudicotyledons</taxon>
        <taxon>Gunneridae</taxon>
        <taxon>Pentapetalae</taxon>
        <taxon>asterids</taxon>
        <taxon>Ericales</taxon>
        <taxon>Theaceae</taxon>
        <taxon>Camellia</taxon>
    </lineage>
</organism>
<dbReference type="AlphaFoldDB" id="A0A4S4CXW1"/>
<dbReference type="STRING" id="542762.A0A4S4CXW1"/>
<sequence>MRSLFSLGGNLLSFSFSIPPMPYLSFSSSFIVHHSRHRYSTARSTSNLATSKDPTVSLGLRFKFDDERGTKEDIKRALEEQYGGEEEIRLKKEQEEKEDKRRYKAQAHLYTIIKVARDEDLVEQIGKDIYFDLVDHERVHSFRIQKQMRLTFSRTCLDVCWTVDEKDIAEHLRIRLKKEQEAKEDKRRYKAQAHLHTIIKVARDEDLVEQIGKDIYFDLVGHERVHSFCIQKQMCLTFSSQETCGRRWKSNPVLDLEVRARFRSRIFKRRRFSTKLGTNNRLGTRDLWEKTRLQSGSRFGSYSRISV</sequence>
<gene>
    <name evidence="1" type="ORF">TEA_026493</name>
</gene>
<protein>
    <submittedName>
        <fullName evidence="1">Uncharacterized protein</fullName>
    </submittedName>
</protein>
<name>A0A4S4CXW1_CAMSN</name>